<dbReference type="InterPro" id="IPR036775">
    <property type="entry name" value="DNA_pol_Y-fam_lit_finger_sf"/>
</dbReference>
<evidence type="ECO:0000256" key="1">
    <source>
        <dbReference type="ARBA" id="ARBA00004123"/>
    </source>
</evidence>
<dbReference type="PANTHER" id="PTHR45990:SF1">
    <property type="entry name" value="DNA REPAIR PROTEIN REV1"/>
    <property type="match status" value="1"/>
</dbReference>
<comment type="subcellular location">
    <subcellularLocation>
        <location evidence="1 14">Nucleus</location>
    </subcellularLocation>
</comment>
<dbReference type="PIRSF" id="PIRSF036573">
    <property type="entry name" value="REV1"/>
    <property type="match status" value="1"/>
</dbReference>
<organism evidence="19 20">
    <name type="scientific">Sclerotinia trifoliorum</name>
    <dbReference type="NCBI Taxonomy" id="28548"/>
    <lineage>
        <taxon>Eukaryota</taxon>
        <taxon>Fungi</taxon>
        <taxon>Dikarya</taxon>
        <taxon>Ascomycota</taxon>
        <taxon>Pezizomycotina</taxon>
        <taxon>Leotiomycetes</taxon>
        <taxon>Helotiales</taxon>
        <taxon>Sclerotiniaceae</taxon>
        <taxon>Sclerotinia</taxon>
    </lineage>
</organism>
<keyword evidence="9 15" id="KW-0460">Magnesium</keyword>
<feature type="compositionally biased region" description="Basic and acidic residues" evidence="16">
    <location>
        <begin position="272"/>
        <end position="283"/>
    </location>
</feature>
<evidence type="ECO:0000313" key="20">
    <source>
        <dbReference type="Proteomes" id="UP000624404"/>
    </source>
</evidence>
<keyword evidence="8 14" id="KW-0227">DNA damage</keyword>
<dbReference type="InterPro" id="IPR012112">
    <property type="entry name" value="REV1"/>
</dbReference>
<feature type="binding site" evidence="15">
    <location>
        <position position="441"/>
    </location>
    <ligand>
        <name>Mg(2+)</name>
        <dbReference type="ChEBI" id="CHEBI:18420"/>
        <label>1</label>
    </ligand>
</feature>
<proteinExistence type="inferred from homology"/>
<dbReference type="Pfam" id="PF21999">
    <property type="entry name" value="IMS_HHH_1"/>
    <property type="match status" value="1"/>
</dbReference>
<dbReference type="Gene3D" id="6.10.250.1490">
    <property type="match status" value="1"/>
</dbReference>
<dbReference type="InterPro" id="IPR038401">
    <property type="entry name" value="Rev1_C_sf"/>
</dbReference>
<dbReference type="PANTHER" id="PTHR45990">
    <property type="entry name" value="DNA REPAIR PROTEIN REV1"/>
    <property type="match status" value="1"/>
</dbReference>
<dbReference type="FunFam" id="3.40.50.10190:FF:000011">
    <property type="entry name" value="DNA repair protein REV1"/>
    <property type="match status" value="1"/>
</dbReference>
<dbReference type="SUPFAM" id="SSF100879">
    <property type="entry name" value="Lesion bypass DNA polymerase (Y-family), little finger domain"/>
    <property type="match status" value="1"/>
</dbReference>
<dbReference type="GO" id="GO:0046872">
    <property type="term" value="F:metal ion binding"/>
    <property type="evidence" value="ECO:0007669"/>
    <property type="project" value="UniProtKB-KW"/>
</dbReference>
<evidence type="ECO:0000256" key="10">
    <source>
        <dbReference type="ARBA" id="ARBA00023125"/>
    </source>
</evidence>
<feature type="domain" description="BRCT" evidence="17">
    <location>
        <begin position="61"/>
        <end position="149"/>
    </location>
</feature>
<reference evidence="19" key="1">
    <citation type="submission" date="2020-10" db="EMBL/GenBank/DDBJ databases">
        <authorList>
            <person name="Kusch S."/>
        </authorList>
    </citation>
    <scope>NUCLEOTIDE SEQUENCE</scope>
    <source>
        <strain evidence="19">SwB9</strain>
    </source>
</reference>
<dbReference type="SUPFAM" id="SSF52113">
    <property type="entry name" value="BRCT domain"/>
    <property type="match status" value="1"/>
</dbReference>
<comment type="caution">
    <text evidence="19">The sequence shown here is derived from an EMBL/GenBank/DDBJ whole genome shotgun (WGS) entry which is preliminary data.</text>
</comment>
<evidence type="ECO:0000256" key="9">
    <source>
        <dbReference type="ARBA" id="ARBA00022842"/>
    </source>
</evidence>
<feature type="compositionally biased region" description="Low complexity" evidence="16">
    <location>
        <begin position="291"/>
        <end position="305"/>
    </location>
</feature>
<feature type="binding site" evidence="15">
    <location>
        <position position="536"/>
    </location>
    <ligand>
        <name>Mg(2+)</name>
        <dbReference type="ChEBI" id="CHEBI:18420"/>
        <label>1</label>
    </ligand>
</feature>
<evidence type="ECO:0000256" key="13">
    <source>
        <dbReference type="ARBA" id="ARBA00058985"/>
    </source>
</evidence>
<feature type="region of interest" description="Disordered" evidence="16">
    <location>
        <begin position="340"/>
        <end position="360"/>
    </location>
</feature>
<dbReference type="Gene3D" id="3.30.70.270">
    <property type="match status" value="1"/>
</dbReference>
<dbReference type="InterPro" id="IPR017961">
    <property type="entry name" value="DNA_pol_Y-fam_little_finger"/>
</dbReference>
<dbReference type="CDD" id="cd17719">
    <property type="entry name" value="BRCT_Rev1"/>
    <property type="match status" value="1"/>
</dbReference>
<gene>
    <name evidence="19" type="ORF">SCLTRI_LOCUS6882</name>
</gene>
<dbReference type="Gene3D" id="1.10.150.20">
    <property type="entry name" value="5' to 3' exonuclease, C-terminal subdomain"/>
    <property type="match status" value="1"/>
</dbReference>
<dbReference type="Pfam" id="PF16589">
    <property type="entry name" value="BRCT_2"/>
    <property type="match status" value="1"/>
</dbReference>
<dbReference type="OrthoDB" id="427711at2759"/>
<dbReference type="EC" id="2.7.7.-" evidence="14"/>
<keyword evidence="11 14" id="KW-0234">DNA repair</keyword>
<dbReference type="Pfam" id="PF14377">
    <property type="entry name" value="UBM"/>
    <property type="match status" value="3"/>
</dbReference>
<evidence type="ECO:0000256" key="5">
    <source>
        <dbReference type="ARBA" id="ARBA00022679"/>
    </source>
</evidence>
<evidence type="ECO:0000256" key="14">
    <source>
        <dbReference type="PIRNR" id="PIRNR036573"/>
    </source>
</evidence>
<evidence type="ECO:0000256" key="3">
    <source>
        <dbReference type="ARBA" id="ARBA00020399"/>
    </source>
</evidence>
<dbReference type="GO" id="GO:0005634">
    <property type="term" value="C:nucleus"/>
    <property type="evidence" value="ECO:0007669"/>
    <property type="project" value="UniProtKB-SubCell"/>
</dbReference>
<dbReference type="Gene3D" id="6.10.250.1630">
    <property type="match status" value="3"/>
</dbReference>
<sequence length="1255" mass="139464">MGSRLDKNSESIRKRIESHTFQNEGGEEYEGSKFGGFSDYFRRKKIKLQNLDAEVRSTSTGNPNIFRGVVAHVNGYTQPSLNDLHHLIVSHGGGFMQYLDGKTTVTHIIASTLTPRKAIEFKRYRIVKPAWVVDSVKVGKCLPWDSYRVLDEGIAQQLLGFRDGKVVSHSNTPQRGYRDQTNASWYTSQVKNVAEDIDDDVGPQFPSSQVQRIMPHKIGAFAPLPTDQIVESIEEVDQIPVDDPISSTGSFEVTSSLEEALKHAAEIPVPTRKEALKSTRTAKDSFPMNKSPSASPALQASSSPAEVTPTKPKFLLSSTKILHEVEPSRHAGEVHAERRLFSNAKKRPHSEETTNSPKKAKIETAEEHNAILLADPHTRKSSTANPDFIKQYYSESRLHHLSTWKADLKSKFQQMAFEKSASQKQSMKRKPGSRRYIMHVDFDSFFCAVSLKSAPEYVDKPAVVAHGNGTGSEIASCNYPAREFGVKNGMWMKNAIKLCPDIKILPYDFPAYEEASKAFYEAILDVGGIVQSVSVDEALVDITPLCLAAGGTDGVGIREGSIWREQERAEEIGNTLRKVIKEKTGCNVSVGIGGNILLAKIALRKAKPAGQYQIKPEEVLDFVGELDVQNLPGVAYSIGGKLEEIGVKFVKDVRQLSKDRLMTVLGPKTGEKIWDYSRGIDKSEVGEQVVRKSVSAEVNWGIRFISQVEAEEFVQNLCIELQRRLIDQSVKGRQMTMKIMRKAADAPLDPPKFLGHGNCDTFNKSIVLGLATNDATTIGREAVSILRSYGFSPGELRGLGVQMTKLEPMKSLNGTLFDGSQKKINFGAPVVSKPVKQAVEDPIIDDPETPTKRRITPRAQPTKRLLRGVHDPVTPTKPESIMKSIQTEDPIDESSPLKAKPTPAHPATFIARTNAGDQSARKLNLAGTQFIIPSQIDLEVLKELPQDIRSKLMAQSKSAPVSREQTPVTAMTESLSGTPTKLKTSHMPSQLDPEVFDALPEEMKTEILAGYKPQIANPFSGAQSIPPQSPRKNRTITGKKPPTPVKKRGRGRPPGPRIKPEPQHGPLQSKFVANPRAREESVDAIDDAEVLDPEFLAALPEDMREEIMTEHRRKRLQKRGGLMTSTVKKVKKPDPPPLGPRKIRLPPRPKKPTFTTQELSTMEELRETLTIWFREFESEGPHPDDVAAMERYLRRVILDERDLAKVVGVVKWLEWLKDDSETVGKGKELWENAYEDVRSKVQEAVKERGLGMLDI</sequence>
<dbReference type="GO" id="GO:0006281">
    <property type="term" value="P:DNA repair"/>
    <property type="evidence" value="ECO:0007669"/>
    <property type="project" value="UniProtKB-KW"/>
</dbReference>
<evidence type="ECO:0000256" key="7">
    <source>
        <dbReference type="ARBA" id="ARBA00022723"/>
    </source>
</evidence>
<keyword evidence="5 14" id="KW-0808">Transferase</keyword>
<dbReference type="SUPFAM" id="SSF56672">
    <property type="entry name" value="DNA/RNA polymerases"/>
    <property type="match status" value="1"/>
</dbReference>
<comment type="cofactor">
    <cofactor evidence="15">
        <name>Mg(2+)</name>
        <dbReference type="ChEBI" id="CHEBI:18420"/>
    </cofactor>
    <text evidence="15">Binds 2 magnesium ions.</text>
</comment>
<dbReference type="InterPro" id="IPR036420">
    <property type="entry name" value="BRCT_dom_sf"/>
</dbReference>
<protein>
    <recommendedName>
        <fullName evidence="3 14">DNA repair protein REV1</fullName>
        <ecNumber evidence="14">2.7.7.-</ecNumber>
    </recommendedName>
</protein>
<accession>A0A8H2ZUR2</accession>
<evidence type="ECO:0000256" key="8">
    <source>
        <dbReference type="ARBA" id="ARBA00022763"/>
    </source>
</evidence>
<feature type="domain" description="UmuC" evidence="18">
    <location>
        <begin position="437"/>
        <end position="635"/>
    </location>
</feature>
<feature type="region of interest" description="Disordered" evidence="16">
    <location>
        <begin position="272"/>
        <end position="310"/>
    </location>
</feature>
<evidence type="ECO:0000313" key="19">
    <source>
        <dbReference type="EMBL" id="CAD6447090.1"/>
    </source>
</evidence>
<dbReference type="Pfam" id="PF16727">
    <property type="entry name" value="REV1_C"/>
    <property type="match status" value="1"/>
</dbReference>
<dbReference type="PROSITE" id="PS50173">
    <property type="entry name" value="UMUC"/>
    <property type="match status" value="1"/>
</dbReference>
<feature type="region of interest" description="Disordered" evidence="16">
    <location>
        <begin position="1"/>
        <end position="28"/>
    </location>
</feature>
<dbReference type="EMBL" id="CAJHIA010000024">
    <property type="protein sequence ID" value="CAD6447090.1"/>
    <property type="molecule type" value="Genomic_DNA"/>
</dbReference>
<comment type="function">
    <text evidence="13">Deoxycytidyl transferase involved in DNA repair. Transfers a dCMP residue from dCTP to the 3'-end of a DNA primer in a template-dependent reaction. May assist in the first step in the bypass of abasic lesions by the insertion of a nucleotide opposite the lesion. Required for normal induction of mutations by physical and chemical agents. Involved in mitochondrial DNA mutagenesis.</text>
</comment>
<dbReference type="GO" id="GO:0003887">
    <property type="term" value="F:DNA-directed DNA polymerase activity"/>
    <property type="evidence" value="ECO:0007669"/>
    <property type="project" value="InterPro"/>
</dbReference>
<dbReference type="InterPro" id="IPR001357">
    <property type="entry name" value="BRCT_dom"/>
</dbReference>
<keyword evidence="7 15" id="KW-0479">Metal-binding</keyword>
<dbReference type="Gene3D" id="3.40.50.10190">
    <property type="entry name" value="BRCT domain"/>
    <property type="match status" value="1"/>
</dbReference>
<feature type="region of interest" description="Disordered" evidence="16">
    <location>
        <begin position="955"/>
        <end position="988"/>
    </location>
</feature>
<dbReference type="Gene3D" id="1.20.58.1280">
    <property type="entry name" value="DNA repair protein Rev1, C-terminal domain"/>
    <property type="match status" value="1"/>
</dbReference>
<feature type="compositionally biased region" description="Basic and acidic residues" evidence="16">
    <location>
        <begin position="1"/>
        <end position="18"/>
    </location>
</feature>
<evidence type="ECO:0000256" key="15">
    <source>
        <dbReference type="PIRSR" id="PIRSR036573-2"/>
    </source>
</evidence>
<keyword evidence="12 14" id="KW-0539">Nucleus</keyword>
<dbReference type="Proteomes" id="UP000624404">
    <property type="component" value="Unassembled WGS sequence"/>
</dbReference>
<name>A0A8H2ZUR2_9HELO</name>
<feature type="compositionally biased region" description="Basic residues" evidence="16">
    <location>
        <begin position="1141"/>
        <end position="1151"/>
    </location>
</feature>
<comment type="similarity">
    <text evidence="2 14">Belongs to the DNA polymerase type-Y family.</text>
</comment>
<evidence type="ECO:0000256" key="4">
    <source>
        <dbReference type="ARBA" id="ARBA00022634"/>
    </source>
</evidence>
<keyword evidence="10 14" id="KW-0238">DNA-binding</keyword>
<keyword evidence="4 14" id="KW-0237">DNA synthesis</keyword>
<evidence type="ECO:0000259" key="18">
    <source>
        <dbReference type="PROSITE" id="PS50173"/>
    </source>
</evidence>
<dbReference type="Pfam" id="PF11799">
    <property type="entry name" value="IMS_C"/>
    <property type="match status" value="1"/>
</dbReference>
<dbReference type="GO" id="GO:0003684">
    <property type="term" value="F:damaged DNA binding"/>
    <property type="evidence" value="ECO:0007669"/>
    <property type="project" value="UniProtKB-UniRule"/>
</dbReference>
<dbReference type="GO" id="GO:0042276">
    <property type="term" value="P:error-prone translesion synthesis"/>
    <property type="evidence" value="ECO:0007669"/>
    <property type="project" value="InterPro"/>
</dbReference>
<evidence type="ECO:0000256" key="11">
    <source>
        <dbReference type="ARBA" id="ARBA00023204"/>
    </source>
</evidence>
<dbReference type="GO" id="GO:0070987">
    <property type="term" value="P:error-free translesion synthesis"/>
    <property type="evidence" value="ECO:0007669"/>
    <property type="project" value="UniProtKB-ARBA"/>
</dbReference>
<feature type="region of interest" description="Disordered" evidence="16">
    <location>
        <begin position="1127"/>
        <end position="1154"/>
    </location>
</feature>
<dbReference type="InterPro" id="IPR043128">
    <property type="entry name" value="Rev_trsase/Diguanyl_cyclase"/>
</dbReference>
<dbReference type="Gene3D" id="3.40.1170.60">
    <property type="match status" value="1"/>
</dbReference>
<dbReference type="CDD" id="cd01701">
    <property type="entry name" value="PolY_Rev1"/>
    <property type="match status" value="1"/>
</dbReference>
<dbReference type="FunFam" id="3.30.70.270:FF:000040">
    <property type="entry name" value="DNA repair protein REV1"/>
    <property type="match status" value="1"/>
</dbReference>
<dbReference type="FunFam" id="3.30.1490.100:FF:000001">
    <property type="entry name" value="DNA repair protein REV1"/>
    <property type="match status" value="1"/>
</dbReference>
<dbReference type="SMART" id="SM00292">
    <property type="entry name" value="BRCT"/>
    <property type="match status" value="1"/>
</dbReference>
<feature type="binding site" evidence="15">
    <location>
        <position position="537"/>
    </location>
    <ligand>
        <name>Mg(2+)</name>
        <dbReference type="ChEBI" id="CHEBI:18420"/>
        <label>1</label>
    </ligand>
</feature>
<dbReference type="InterPro" id="IPR025527">
    <property type="entry name" value="HUWE1/Rev1_UBM"/>
</dbReference>
<evidence type="ECO:0000256" key="16">
    <source>
        <dbReference type="SAM" id="MobiDB-lite"/>
    </source>
</evidence>
<keyword evidence="6 14" id="KW-0548">Nucleotidyltransferase</keyword>
<dbReference type="FunFam" id="1.20.58.1280:FF:000005">
    <property type="entry name" value="DNA repair protein REV1"/>
    <property type="match status" value="1"/>
</dbReference>
<keyword evidence="20" id="KW-1185">Reference proteome</keyword>
<evidence type="ECO:0000256" key="2">
    <source>
        <dbReference type="ARBA" id="ARBA00010945"/>
    </source>
</evidence>
<feature type="region of interest" description="Disordered" evidence="16">
    <location>
        <begin position="1017"/>
        <end position="1077"/>
    </location>
</feature>
<dbReference type="InterPro" id="IPR031991">
    <property type="entry name" value="Rev1_C"/>
</dbReference>
<dbReference type="InterPro" id="IPR001126">
    <property type="entry name" value="UmuC"/>
</dbReference>
<dbReference type="InterPro" id="IPR043502">
    <property type="entry name" value="DNA/RNA_pol_sf"/>
</dbReference>
<evidence type="ECO:0000256" key="12">
    <source>
        <dbReference type="ARBA" id="ARBA00023242"/>
    </source>
</evidence>
<dbReference type="PROSITE" id="PS50172">
    <property type="entry name" value="BRCT"/>
    <property type="match status" value="1"/>
</dbReference>
<dbReference type="Pfam" id="PF00817">
    <property type="entry name" value="IMS"/>
    <property type="match status" value="1"/>
</dbReference>
<evidence type="ECO:0000256" key="6">
    <source>
        <dbReference type="ARBA" id="ARBA00022695"/>
    </source>
</evidence>
<dbReference type="Gene3D" id="3.30.1490.100">
    <property type="entry name" value="DNA polymerase, Y-family, little finger domain"/>
    <property type="match status" value="1"/>
</dbReference>
<dbReference type="GO" id="GO:0017125">
    <property type="term" value="F:deoxycytidyl transferase activity"/>
    <property type="evidence" value="ECO:0007669"/>
    <property type="project" value="TreeGrafter"/>
</dbReference>
<dbReference type="AlphaFoldDB" id="A0A8H2ZUR2"/>
<dbReference type="InterPro" id="IPR053848">
    <property type="entry name" value="IMS_HHH_1"/>
</dbReference>
<evidence type="ECO:0000259" key="17">
    <source>
        <dbReference type="PROSITE" id="PS50172"/>
    </source>
</evidence>